<dbReference type="InterPro" id="IPR013783">
    <property type="entry name" value="Ig-like_fold"/>
</dbReference>
<feature type="signal peptide" evidence="1">
    <location>
        <begin position="1"/>
        <end position="30"/>
    </location>
</feature>
<dbReference type="InterPro" id="IPR036909">
    <property type="entry name" value="Cyt_c-like_dom_sf"/>
</dbReference>
<dbReference type="Pfam" id="PF09099">
    <property type="entry name" value="Qn_am_d_aIII"/>
    <property type="match status" value="1"/>
</dbReference>
<dbReference type="Pfam" id="PF14930">
    <property type="entry name" value="Qn_am_d_aII"/>
    <property type="match status" value="1"/>
</dbReference>
<dbReference type="SUPFAM" id="SSF69298">
    <property type="entry name" value="Quinohemoprotein amine dehydrogenase A chain, domain 3"/>
    <property type="match status" value="1"/>
</dbReference>
<evidence type="ECO:0000259" key="2">
    <source>
        <dbReference type="Pfam" id="PF09098"/>
    </source>
</evidence>
<protein>
    <submittedName>
        <fullName evidence="6">Quinohemoprotein amine dehydrogenase subunit alpha</fullName>
    </submittedName>
</protein>
<feature type="domain" description="Quinohemoprotein amine dehydrogenase alpha subunit haem binding" evidence="2">
    <location>
        <begin position="32"/>
        <end position="200"/>
    </location>
</feature>
<dbReference type="AlphaFoldDB" id="A0A7W1WYX7"/>
<dbReference type="RefSeq" id="WP_181739663.1">
    <property type="nucleotide sequence ID" value="NZ_JACEMT010000049.1"/>
</dbReference>
<dbReference type="SUPFAM" id="SSF46626">
    <property type="entry name" value="Cytochrome c"/>
    <property type="match status" value="2"/>
</dbReference>
<evidence type="ECO:0000313" key="6">
    <source>
        <dbReference type="EMBL" id="MBA4502656.1"/>
    </source>
</evidence>
<evidence type="ECO:0000313" key="7">
    <source>
        <dbReference type="Proteomes" id="UP000538931"/>
    </source>
</evidence>
<evidence type="ECO:0000256" key="1">
    <source>
        <dbReference type="SAM" id="SignalP"/>
    </source>
</evidence>
<reference evidence="6 7" key="1">
    <citation type="submission" date="2020-07" db="EMBL/GenBank/DDBJ databases">
        <title>Bacterium isolated from marien macroalgae.</title>
        <authorList>
            <person name="Zhu K."/>
            <person name="Lu D."/>
            <person name="Du Z."/>
        </authorList>
    </citation>
    <scope>NUCLEOTIDE SEQUENCE [LARGE SCALE GENOMIC DNA]</scope>
    <source>
        <strain evidence="6 7">3-1745</strain>
    </source>
</reference>
<evidence type="ECO:0000259" key="3">
    <source>
        <dbReference type="Pfam" id="PF09099"/>
    </source>
</evidence>
<dbReference type="GO" id="GO:0009055">
    <property type="term" value="F:electron transfer activity"/>
    <property type="evidence" value="ECO:0007669"/>
    <property type="project" value="InterPro"/>
</dbReference>
<keyword evidence="1" id="KW-0732">Signal</keyword>
<feature type="chain" id="PRO_5031037183" evidence="1">
    <location>
        <begin position="31"/>
        <end position="534"/>
    </location>
</feature>
<comment type="caution">
    <text evidence="6">The sequence shown here is derived from an EMBL/GenBank/DDBJ whole genome shotgun (WGS) entry which is preliminary data.</text>
</comment>
<dbReference type="InterPro" id="IPR015184">
    <property type="entry name" value="QH-AmDH_asu_dom_IV"/>
</dbReference>
<dbReference type="Gene3D" id="1.10.760.10">
    <property type="entry name" value="Cytochrome c-like domain"/>
    <property type="match status" value="1"/>
</dbReference>
<dbReference type="EMBL" id="JACEMT010000049">
    <property type="protein sequence ID" value="MBA4502656.1"/>
    <property type="molecule type" value="Genomic_DNA"/>
</dbReference>
<dbReference type="GO" id="GO:0020037">
    <property type="term" value="F:heme binding"/>
    <property type="evidence" value="ECO:0007669"/>
    <property type="project" value="InterPro"/>
</dbReference>
<dbReference type="SUPFAM" id="SSF81296">
    <property type="entry name" value="E set domains"/>
    <property type="match status" value="2"/>
</dbReference>
<dbReference type="InterPro" id="IPR015183">
    <property type="entry name" value="QH-AmDH_asu_dom_III"/>
</dbReference>
<dbReference type="InterPro" id="IPR015182">
    <property type="entry name" value="QH-AmDH_asu_heme-bd_dom"/>
</dbReference>
<dbReference type="Proteomes" id="UP000538931">
    <property type="component" value="Unassembled WGS sequence"/>
</dbReference>
<name>A0A7W1WYX7_9GAMM</name>
<feature type="domain" description="Quinohemoprotein amine dehydrogenase alpha subunit" evidence="3">
    <location>
        <begin position="317"/>
        <end position="396"/>
    </location>
</feature>
<evidence type="ECO:0000259" key="5">
    <source>
        <dbReference type="Pfam" id="PF14930"/>
    </source>
</evidence>
<proteinExistence type="predicted"/>
<dbReference type="InterPro" id="IPR036718">
    <property type="entry name" value="H-AmDH_asu_dom2_sf"/>
</dbReference>
<dbReference type="InterPro" id="IPR009111">
    <property type="entry name" value="QH-AmDH_asu_dom2"/>
</dbReference>
<dbReference type="Pfam" id="PF09098">
    <property type="entry name" value="Dehyd-heme_bind"/>
    <property type="match status" value="1"/>
</dbReference>
<organism evidence="6 7">
    <name type="scientific">Marinobacterium marinum</name>
    <dbReference type="NCBI Taxonomy" id="2756129"/>
    <lineage>
        <taxon>Bacteria</taxon>
        <taxon>Pseudomonadati</taxon>
        <taxon>Pseudomonadota</taxon>
        <taxon>Gammaproteobacteria</taxon>
        <taxon>Oceanospirillales</taxon>
        <taxon>Oceanospirillaceae</taxon>
        <taxon>Marinobacterium</taxon>
    </lineage>
</organism>
<dbReference type="Pfam" id="PF09100">
    <property type="entry name" value="Qn_am_d_aIV"/>
    <property type="match status" value="1"/>
</dbReference>
<feature type="domain" description="Quinohemoprotein amine dehydrogenase alpha subunit" evidence="5">
    <location>
        <begin position="210"/>
        <end position="313"/>
    </location>
</feature>
<feature type="domain" description="Quinohemoprotein amine dehydrogenase alpha subunit" evidence="4">
    <location>
        <begin position="401"/>
        <end position="530"/>
    </location>
</feature>
<accession>A0A7W1WYX7</accession>
<dbReference type="NCBIfam" id="TIGR03908">
    <property type="entry name" value="QH_alpha"/>
    <property type="match status" value="1"/>
</dbReference>
<keyword evidence="7" id="KW-1185">Reference proteome</keyword>
<evidence type="ECO:0000259" key="4">
    <source>
        <dbReference type="Pfam" id="PF09100"/>
    </source>
</evidence>
<dbReference type="Gene3D" id="2.40.128.120">
    <property type="entry name" value="Quinohemoprotein amine dehydrogenase alpha subunit, domain 2"/>
    <property type="match status" value="1"/>
</dbReference>
<dbReference type="InterPro" id="IPR014756">
    <property type="entry name" value="Ig_E-set"/>
</dbReference>
<sequence>MALSNNNSKRATLGLGAIAVAGLVSTPLLAQDAHQLIRDNCVGCHTESGTTAAPSFSRISEQRKSPEGWLMTINRMTHLRGLELTSEDKRALVKVLADRQGLAPEETEGYRYLLEQNTNIIESGINQGLTETCGRCHSEARFALQRRSEDEWKYLVNFHMGQFPSTEFHSMSRDRPWYQIAFNETAVELGQRFPLHSKEWSNWQAAARNDLMGRWRVTGFVPGKGEFAGWMSAAKTAEGRYDVTLTGRYADGAALAGEGKATLYTGYEWRAGLTIDGVKMRQVMAANEQGTALDGRMFLAAEREIGGDMRAVRDQGKTELVAIQPAYLRAGESTELTLIGQNLAGDIDLGDGVVVEKVLSRNADRITLQARAEGAEGVRMARVGTSKQLSALTVYNTLARVEVLPTDAVTRIGGAGGNMPKVRAAYRAVGYSVGADGKPGTEDDLRLGYMPASWSIKPADEVAAHEKDDRYAGSIDASGIFTPGDAGLNPERKRSANNVGRLKVVASVADGDARVEGEGNMLVSVQDFVRRVLD</sequence>
<gene>
    <name evidence="6" type="primary">peaA</name>
    <name evidence="6" type="ORF">H1S06_09800</name>
</gene>
<dbReference type="Gene3D" id="2.60.40.10">
    <property type="entry name" value="Immunoglobulins"/>
    <property type="match status" value="2"/>
</dbReference>
<dbReference type="InterPro" id="IPR023887">
    <property type="entry name" value="QH-AmDH_asu"/>
</dbReference>